<name>A0ABW9XU25_9BACL</name>
<evidence type="ECO:0000313" key="2">
    <source>
        <dbReference type="EMBL" id="NBD25844.1"/>
    </source>
</evidence>
<feature type="region of interest" description="Disordered" evidence="1">
    <location>
        <begin position="1"/>
        <end position="40"/>
    </location>
</feature>
<sequence>MRRGSRRVHVPLSRVSRASRASRVSRASRASRVSCESRASRARSTSLRMHACRSPNRLRLFAVHARRGFGDLSCICRR</sequence>
<feature type="compositionally biased region" description="Low complexity" evidence="1">
    <location>
        <begin position="13"/>
        <end position="37"/>
    </location>
</feature>
<proteinExistence type="predicted"/>
<comment type="caution">
    <text evidence="2">The sequence shown here is derived from an EMBL/GenBank/DDBJ whole genome shotgun (WGS) entry which is preliminary data.</text>
</comment>
<keyword evidence="3" id="KW-1185">Reference proteome</keyword>
<accession>A0ABW9XU25</accession>
<protein>
    <submittedName>
        <fullName evidence="2">Uncharacterized protein</fullName>
    </submittedName>
</protein>
<dbReference type="EMBL" id="JAAAMV010000017">
    <property type="protein sequence ID" value="NBD25844.1"/>
    <property type="molecule type" value="Genomic_DNA"/>
</dbReference>
<gene>
    <name evidence="2" type="ORF">GT019_18380</name>
</gene>
<dbReference type="Proteomes" id="UP000665561">
    <property type="component" value="Unassembled WGS sequence"/>
</dbReference>
<reference evidence="2 3" key="1">
    <citation type="submission" date="2020-01" db="EMBL/GenBank/DDBJ databases">
        <title>Paenibacillus soybeanensis sp. nov. isolated from the nodules of soybean (Glycine max(L.) Merr).</title>
        <authorList>
            <person name="Wang H."/>
        </authorList>
    </citation>
    <scope>NUCLEOTIDE SEQUENCE [LARGE SCALE GENOMIC DNA]</scope>
    <source>
        <strain evidence="2 3">T1</strain>
    </source>
</reference>
<evidence type="ECO:0000313" key="3">
    <source>
        <dbReference type="Proteomes" id="UP000665561"/>
    </source>
</evidence>
<organism evidence="2 3">
    <name type="scientific">Paenibacillus glycinis</name>
    <dbReference type="NCBI Taxonomy" id="2697035"/>
    <lineage>
        <taxon>Bacteria</taxon>
        <taxon>Bacillati</taxon>
        <taxon>Bacillota</taxon>
        <taxon>Bacilli</taxon>
        <taxon>Bacillales</taxon>
        <taxon>Paenibacillaceae</taxon>
        <taxon>Paenibacillus</taxon>
    </lineage>
</organism>
<evidence type="ECO:0000256" key="1">
    <source>
        <dbReference type="SAM" id="MobiDB-lite"/>
    </source>
</evidence>